<dbReference type="EMBL" id="CP090978">
    <property type="protein sequence ID" value="UJF33941.1"/>
    <property type="molecule type" value="Genomic_DNA"/>
</dbReference>
<evidence type="ECO:0000256" key="6">
    <source>
        <dbReference type="ARBA" id="ARBA00022989"/>
    </source>
</evidence>
<feature type="transmembrane region" description="Helical" evidence="9">
    <location>
        <begin position="140"/>
        <end position="163"/>
    </location>
</feature>
<comment type="similarity">
    <text evidence="2">Belongs to the SLC13A/DASS transporter (TC 2.A.47) family. NADC subfamily.</text>
</comment>
<evidence type="ECO:0000256" key="9">
    <source>
        <dbReference type="SAM" id="Phobius"/>
    </source>
</evidence>
<sequence length="437" mass="47217">MSRSAMDFIGIGLAAVVFWIVGIIPDYIVALGMVMLWVLNGIAAPEAALSGFGTPTWLYMICIMGLSAVVTKSGILYRFSLHMLKRFPSHYRGQLWGIVAGGILLNPLIPSSSSKVSLGVPIAQTISESMGFRERDQGSAGLGLAAMIFYGFTAPFVMMGSYTNVMAFGLVASTGQSVTWLQWALYALPAFLVFAGVMLAVLRILFKHTAPAKEISGSVLDQQLALLGPLSKEERIALSTVLGCVLLMILQPLHGIDSTWILLVGFAVLVISGVLDRQTLTSGIDWTFLLFLGVAFSFSTVASELGIVDALSAFLGEHMTTFIASPALFLIAVILISFLVTIVVRDDPAVILLVTALLPLAQQAGIHPWILVFVILLSTDPFFFSYQSPTYLTAYYSSEGKAFSHRQGQRIAIGYAAAVIALAVLCVPYWKWLHLIH</sequence>
<feature type="transmembrane region" description="Helical" evidence="9">
    <location>
        <begin position="57"/>
        <end position="77"/>
    </location>
</feature>
<feature type="transmembrane region" description="Helical" evidence="9">
    <location>
        <begin position="411"/>
        <end position="430"/>
    </location>
</feature>
<dbReference type="PANTHER" id="PTHR10283">
    <property type="entry name" value="SOLUTE CARRIER FAMILY 13 MEMBER"/>
    <property type="match status" value="1"/>
</dbReference>
<evidence type="ECO:0000256" key="2">
    <source>
        <dbReference type="ARBA" id="ARBA00006772"/>
    </source>
</evidence>
<feature type="transmembrane region" description="Helical" evidence="9">
    <location>
        <begin position="321"/>
        <end position="344"/>
    </location>
</feature>
<organism evidence="10 11">
    <name type="scientific">Paenibacillus hexagrammi</name>
    <dbReference type="NCBI Taxonomy" id="2908839"/>
    <lineage>
        <taxon>Bacteria</taxon>
        <taxon>Bacillati</taxon>
        <taxon>Bacillota</taxon>
        <taxon>Bacilli</taxon>
        <taxon>Bacillales</taxon>
        <taxon>Paenibacillaceae</taxon>
        <taxon>Paenibacillus</taxon>
    </lineage>
</organism>
<reference evidence="10 11" key="1">
    <citation type="journal article" date="2024" name="Int. J. Syst. Evol. Microbiol.">
        <title>Paenibacillus hexagrammi sp. nov., a novel bacterium isolated from the gut content of Hexagrammos agrammus.</title>
        <authorList>
            <person name="Jung H.K."/>
            <person name="Kim D.G."/>
            <person name="Zin H."/>
            <person name="Park J."/>
            <person name="Jung H."/>
            <person name="Kim Y.O."/>
            <person name="Kong H.J."/>
            <person name="Kim J.W."/>
            <person name="Kim Y.S."/>
        </authorList>
    </citation>
    <scope>NUCLEOTIDE SEQUENCE [LARGE SCALE GENOMIC DNA]</scope>
    <source>
        <strain evidence="10 11">YPD9-1</strain>
    </source>
</reference>
<dbReference type="Proteomes" id="UP001649230">
    <property type="component" value="Chromosome"/>
</dbReference>
<proteinExistence type="inferred from homology"/>
<dbReference type="RefSeq" id="WP_235120332.1">
    <property type="nucleotide sequence ID" value="NZ_CP090978.1"/>
</dbReference>
<evidence type="ECO:0000256" key="7">
    <source>
        <dbReference type="ARBA" id="ARBA00023136"/>
    </source>
</evidence>
<feature type="transmembrane region" description="Helical" evidence="9">
    <location>
        <begin position="351"/>
        <end position="377"/>
    </location>
</feature>
<dbReference type="InterPro" id="IPR001898">
    <property type="entry name" value="SLC13A/DASS"/>
</dbReference>
<feature type="transmembrane region" description="Helical" evidence="9">
    <location>
        <begin position="236"/>
        <end position="253"/>
    </location>
</feature>
<keyword evidence="7 9" id="KW-0472">Membrane</keyword>
<accession>A0ABY3SJ28</accession>
<keyword evidence="4 9" id="KW-0812">Transmembrane</keyword>
<name>A0ABY3SJ28_9BACL</name>
<dbReference type="Pfam" id="PF00939">
    <property type="entry name" value="Na_sulph_symp"/>
    <property type="match status" value="1"/>
</dbReference>
<keyword evidence="11" id="KW-1185">Reference proteome</keyword>
<evidence type="ECO:0000256" key="3">
    <source>
        <dbReference type="ARBA" id="ARBA00020150"/>
    </source>
</evidence>
<keyword evidence="6 9" id="KW-1133">Transmembrane helix</keyword>
<comment type="subcellular location">
    <subcellularLocation>
        <location evidence="1">Membrane</location>
        <topology evidence="1">Multi-pass membrane protein</topology>
    </subcellularLocation>
</comment>
<gene>
    <name evidence="10" type="ORF">L0M14_01405</name>
</gene>
<evidence type="ECO:0000256" key="8">
    <source>
        <dbReference type="ARBA" id="ARBA00031174"/>
    </source>
</evidence>
<evidence type="ECO:0000256" key="4">
    <source>
        <dbReference type="ARBA" id="ARBA00022692"/>
    </source>
</evidence>
<keyword evidence="5" id="KW-0813">Transport</keyword>
<feature type="transmembrane region" description="Helical" evidence="9">
    <location>
        <begin position="259"/>
        <end position="276"/>
    </location>
</feature>
<evidence type="ECO:0000313" key="10">
    <source>
        <dbReference type="EMBL" id="UJF33941.1"/>
    </source>
</evidence>
<feature type="transmembrane region" description="Helical" evidence="9">
    <location>
        <begin position="288"/>
        <end position="315"/>
    </location>
</feature>
<evidence type="ECO:0000313" key="11">
    <source>
        <dbReference type="Proteomes" id="UP001649230"/>
    </source>
</evidence>
<feature type="transmembrane region" description="Helical" evidence="9">
    <location>
        <begin position="183"/>
        <end position="206"/>
    </location>
</feature>
<feature type="transmembrane region" description="Helical" evidence="9">
    <location>
        <begin position="12"/>
        <end position="37"/>
    </location>
</feature>
<dbReference type="PANTHER" id="PTHR10283:SF82">
    <property type="entry name" value="SOLUTE CARRIER FAMILY 13 MEMBER 2"/>
    <property type="match status" value="1"/>
</dbReference>
<evidence type="ECO:0000256" key="5">
    <source>
        <dbReference type="ARBA" id="ARBA00022847"/>
    </source>
</evidence>
<protein>
    <recommendedName>
        <fullName evidence="3">Sodium-dependent dicarboxylate transporter SdcS</fullName>
    </recommendedName>
    <alternativeName>
        <fullName evidence="8">Na(+)/dicarboxylate symporter</fullName>
    </alternativeName>
</protein>
<evidence type="ECO:0000256" key="1">
    <source>
        <dbReference type="ARBA" id="ARBA00004141"/>
    </source>
</evidence>
<keyword evidence="5" id="KW-0769">Symport</keyword>